<organism evidence="2 3">
    <name type="scientific">Cymbomonas tetramitiformis</name>
    <dbReference type="NCBI Taxonomy" id="36881"/>
    <lineage>
        <taxon>Eukaryota</taxon>
        <taxon>Viridiplantae</taxon>
        <taxon>Chlorophyta</taxon>
        <taxon>Pyramimonadophyceae</taxon>
        <taxon>Pyramimonadales</taxon>
        <taxon>Pyramimonadaceae</taxon>
        <taxon>Cymbomonas</taxon>
    </lineage>
</organism>
<keyword evidence="3" id="KW-1185">Reference proteome</keyword>
<dbReference type="PANTHER" id="PTHR34605:SF5">
    <property type="entry name" value="INTEGRASE_RECOMBINASE XERD HOMOLOG"/>
    <property type="match status" value="1"/>
</dbReference>
<name>A0AAE0KXZ0_9CHLO</name>
<accession>A0AAE0KXZ0</accession>
<evidence type="ECO:0008006" key="4">
    <source>
        <dbReference type="Google" id="ProtNLM"/>
    </source>
</evidence>
<gene>
    <name evidence="2" type="ORF">CYMTET_26627</name>
</gene>
<evidence type="ECO:0000313" key="2">
    <source>
        <dbReference type="EMBL" id="KAK3264649.1"/>
    </source>
</evidence>
<keyword evidence="1" id="KW-0233">DNA recombination</keyword>
<dbReference type="GO" id="GO:0006310">
    <property type="term" value="P:DNA recombination"/>
    <property type="evidence" value="ECO:0007669"/>
    <property type="project" value="UniProtKB-KW"/>
</dbReference>
<dbReference type="GO" id="GO:0015074">
    <property type="term" value="P:DNA integration"/>
    <property type="evidence" value="ECO:0007669"/>
    <property type="project" value="InterPro"/>
</dbReference>
<dbReference type="InterPro" id="IPR013762">
    <property type="entry name" value="Integrase-like_cat_sf"/>
</dbReference>
<proteinExistence type="predicted"/>
<dbReference type="PANTHER" id="PTHR34605">
    <property type="entry name" value="PHAGE_INTEGRASE DOMAIN-CONTAINING PROTEIN"/>
    <property type="match status" value="1"/>
</dbReference>
<evidence type="ECO:0000256" key="1">
    <source>
        <dbReference type="ARBA" id="ARBA00023172"/>
    </source>
</evidence>
<dbReference type="InterPro" id="IPR011010">
    <property type="entry name" value="DNA_brk_join_enz"/>
</dbReference>
<dbReference type="SUPFAM" id="SSF56349">
    <property type="entry name" value="DNA breaking-rejoining enzymes"/>
    <property type="match status" value="1"/>
</dbReference>
<dbReference type="GO" id="GO:0003677">
    <property type="term" value="F:DNA binding"/>
    <property type="evidence" value="ECO:0007669"/>
    <property type="project" value="InterPro"/>
</dbReference>
<sequence length="226" mass="24850">MRATGGMLCPRRALAKCFELTPAEPESPAFLWKSRCRTVPMTHGVFVGEVKKLIRRIGLDPSQYSGHSFRRGGATVAFNLGVDHLSIKLQRDWVSNAYQRYEQLTEARRLELPKRLAARMKQVESKWKCIAILPAQLYCATSAIGDTQAAYVRWSMSAAEGWIADMTNGAASFAEVDESDPILPLLPGASPPSSATEKYAYSSGSAASSSTGLQEQVLHDWRVLAK</sequence>
<protein>
    <recommendedName>
        <fullName evidence="4">Tyr recombinase domain-containing protein</fullName>
    </recommendedName>
</protein>
<dbReference type="AlphaFoldDB" id="A0AAE0KXZ0"/>
<dbReference type="InterPro" id="IPR052925">
    <property type="entry name" value="Phage_Integrase-like_Recomb"/>
</dbReference>
<reference evidence="2 3" key="1">
    <citation type="journal article" date="2015" name="Genome Biol. Evol.">
        <title>Comparative Genomics of a Bacterivorous Green Alga Reveals Evolutionary Causalities and Consequences of Phago-Mixotrophic Mode of Nutrition.</title>
        <authorList>
            <person name="Burns J.A."/>
            <person name="Paasch A."/>
            <person name="Narechania A."/>
            <person name="Kim E."/>
        </authorList>
    </citation>
    <scope>NUCLEOTIDE SEQUENCE [LARGE SCALE GENOMIC DNA]</scope>
    <source>
        <strain evidence="2 3">PLY_AMNH</strain>
    </source>
</reference>
<dbReference type="EMBL" id="LGRX02014426">
    <property type="protein sequence ID" value="KAK3264649.1"/>
    <property type="molecule type" value="Genomic_DNA"/>
</dbReference>
<evidence type="ECO:0000313" key="3">
    <source>
        <dbReference type="Proteomes" id="UP001190700"/>
    </source>
</evidence>
<comment type="caution">
    <text evidence="2">The sequence shown here is derived from an EMBL/GenBank/DDBJ whole genome shotgun (WGS) entry which is preliminary data.</text>
</comment>
<dbReference type="Proteomes" id="UP001190700">
    <property type="component" value="Unassembled WGS sequence"/>
</dbReference>
<dbReference type="Gene3D" id="1.10.443.10">
    <property type="entry name" value="Intergrase catalytic core"/>
    <property type="match status" value="1"/>
</dbReference>